<evidence type="ECO:0000313" key="1">
    <source>
        <dbReference type="EMBL" id="KDP30822.1"/>
    </source>
</evidence>
<organism evidence="1 2">
    <name type="scientific">Jatropha curcas</name>
    <name type="common">Barbados nut</name>
    <dbReference type="NCBI Taxonomy" id="180498"/>
    <lineage>
        <taxon>Eukaryota</taxon>
        <taxon>Viridiplantae</taxon>
        <taxon>Streptophyta</taxon>
        <taxon>Embryophyta</taxon>
        <taxon>Tracheophyta</taxon>
        <taxon>Spermatophyta</taxon>
        <taxon>Magnoliopsida</taxon>
        <taxon>eudicotyledons</taxon>
        <taxon>Gunneridae</taxon>
        <taxon>Pentapetalae</taxon>
        <taxon>rosids</taxon>
        <taxon>fabids</taxon>
        <taxon>Malpighiales</taxon>
        <taxon>Euphorbiaceae</taxon>
        <taxon>Crotonoideae</taxon>
        <taxon>Jatropheae</taxon>
        <taxon>Jatropha</taxon>
    </lineage>
</organism>
<evidence type="ECO:0000313" key="2">
    <source>
        <dbReference type="Proteomes" id="UP000027138"/>
    </source>
</evidence>
<sequence>MLNLSPSNEEKNDSDCCWKRVKENNQALSVKQFYDPNDLSGFNNVICGDGPFALPLNNMSSTLGPASYDLPLITSKDLDGNPPLKEFSLVIMGEK</sequence>
<name>A0A067K3Y1_JATCU</name>
<reference evidence="1 2" key="1">
    <citation type="journal article" date="2014" name="PLoS ONE">
        <title>Global Analysis of Gene Expression Profiles in Physic Nut (Jatropha curcas L.) Seedlings Exposed to Salt Stress.</title>
        <authorList>
            <person name="Zhang L."/>
            <person name="Zhang C."/>
            <person name="Wu P."/>
            <person name="Chen Y."/>
            <person name="Li M."/>
            <person name="Jiang H."/>
            <person name="Wu G."/>
        </authorList>
    </citation>
    <scope>NUCLEOTIDE SEQUENCE [LARGE SCALE GENOMIC DNA]</scope>
    <source>
        <strain evidence="2">cv. GZQX0401</strain>
        <tissue evidence="1">Young leaves</tissue>
    </source>
</reference>
<protein>
    <submittedName>
        <fullName evidence="1">Uncharacterized protein</fullName>
    </submittedName>
</protein>
<accession>A0A067K3Y1</accession>
<keyword evidence="2" id="KW-1185">Reference proteome</keyword>
<dbReference type="AlphaFoldDB" id="A0A067K3Y1"/>
<proteinExistence type="predicted"/>
<dbReference type="EMBL" id="KK914641">
    <property type="protein sequence ID" value="KDP30822.1"/>
    <property type="molecule type" value="Genomic_DNA"/>
</dbReference>
<dbReference type="Proteomes" id="UP000027138">
    <property type="component" value="Unassembled WGS sequence"/>
</dbReference>
<gene>
    <name evidence="1" type="ORF">JCGZ_13765</name>
</gene>